<dbReference type="Proteomes" id="UP000527324">
    <property type="component" value="Unassembled WGS sequence"/>
</dbReference>
<accession>A0A7W9FA96</accession>
<keyword evidence="3" id="KW-1185">Reference proteome</keyword>
<dbReference type="RefSeq" id="WP_183216607.1">
    <property type="nucleotide sequence ID" value="NZ_CAJFZW010000001.1"/>
</dbReference>
<organism evidence="2 3">
    <name type="scientific">Brevundimonas aurantiaca</name>
    <dbReference type="NCBI Taxonomy" id="74316"/>
    <lineage>
        <taxon>Bacteria</taxon>
        <taxon>Pseudomonadati</taxon>
        <taxon>Pseudomonadota</taxon>
        <taxon>Alphaproteobacteria</taxon>
        <taxon>Caulobacterales</taxon>
        <taxon>Caulobacteraceae</taxon>
        <taxon>Brevundimonas</taxon>
    </lineage>
</organism>
<gene>
    <name evidence="2" type="ORF">GGQ93_001887</name>
</gene>
<proteinExistence type="predicted"/>
<evidence type="ECO:0008006" key="4">
    <source>
        <dbReference type="Google" id="ProtNLM"/>
    </source>
</evidence>
<evidence type="ECO:0000313" key="3">
    <source>
        <dbReference type="Proteomes" id="UP000527324"/>
    </source>
</evidence>
<sequence length="232" mass="25301">MLRFSNGLLAALWVASLAACAKPSYDYVPLVQDISRPALGSVNTVGVGEQMLVQGRFEERDALILDRDTQVGTLGTYTFTAGHFVRVGGNGNVGFYNESAVPGSGRVQQGILADPFQVIEFNSVTNQICGVTIFNLKACRKVDGARVERVVVQSNNAFQQTLIYSGRVGSKINIGYREFSGNVARPAFNNDVEYDLSESKTIGYMGAQIEILDATNQNIQYRVIRNFNAAAR</sequence>
<reference evidence="2 3" key="1">
    <citation type="submission" date="2020-08" db="EMBL/GenBank/DDBJ databases">
        <title>Genomic Encyclopedia of Type Strains, Phase IV (KMG-IV): sequencing the most valuable type-strain genomes for metagenomic binning, comparative biology and taxonomic classification.</title>
        <authorList>
            <person name="Goeker M."/>
        </authorList>
    </citation>
    <scope>NUCLEOTIDE SEQUENCE [LARGE SCALE GENOMIC DNA]</scope>
    <source>
        <strain evidence="2 3">DSM 4731</strain>
    </source>
</reference>
<protein>
    <recommendedName>
        <fullName evidence="4">Lipoprotein</fullName>
    </recommendedName>
</protein>
<evidence type="ECO:0000256" key="1">
    <source>
        <dbReference type="SAM" id="SignalP"/>
    </source>
</evidence>
<comment type="caution">
    <text evidence="2">The sequence shown here is derived from an EMBL/GenBank/DDBJ whole genome shotgun (WGS) entry which is preliminary data.</text>
</comment>
<feature type="chain" id="PRO_5031381965" description="Lipoprotein" evidence="1">
    <location>
        <begin position="22"/>
        <end position="232"/>
    </location>
</feature>
<dbReference type="AlphaFoldDB" id="A0A7W9FA96"/>
<dbReference type="EMBL" id="JACHOQ010000003">
    <property type="protein sequence ID" value="MBB5740173.1"/>
    <property type="molecule type" value="Genomic_DNA"/>
</dbReference>
<name>A0A7W9FA96_9CAUL</name>
<feature type="signal peptide" evidence="1">
    <location>
        <begin position="1"/>
        <end position="21"/>
    </location>
</feature>
<keyword evidence="1" id="KW-0732">Signal</keyword>
<dbReference type="PROSITE" id="PS51257">
    <property type="entry name" value="PROKAR_LIPOPROTEIN"/>
    <property type="match status" value="1"/>
</dbReference>
<evidence type="ECO:0000313" key="2">
    <source>
        <dbReference type="EMBL" id="MBB5740173.1"/>
    </source>
</evidence>